<dbReference type="InterPro" id="IPR014031">
    <property type="entry name" value="Ketoacyl_synth_C"/>
</dbReference>
<keyword evidence="2 3" id="KW-0808">Transferase</keyword>
<dbReference type="GO" id="GO:0004315">
    <property type="term" value="F:3-oxoacyl-[acyl-carrier-protein] synthase activity"/>
    <property type="evidence" value="ECO:0007669"/>
    <property type="project" value="UniProtKB-EC"/>
</dbReference>
<dbReference type="InterPro" id="IPR020841">
    <property type="entry name" value="PKS_Beta-ketoAc_synthase_dom"/>
</dbReference>
<dbReference type="InterPro" id="IPR014030">
    <property type="entry name" value="Ketoacyl_synth_N"/>
</dbReference>
<evidence type="ECO:0000256" key="3">
    <source>
        <dbReference type="RuleBase" id="RU003694"/>
    </source>
</evidence>
<sequence length="459" mass="47615">MPNSTVVITGLGVVSSIGIGSDVFFDALLNQKSGITSLENRVDDGAKPPADWETSEPAEHRGLWVGGPIIDFDAKQYVRPRKAMKVMCREIQLCFAASQLAIGHAGLDTSFPVEEGSDSPIQPADIGTVFGSEMFYGPPSEMEDAMRECIDENRNFDASAFGAAAMKQVLPLWMLKYLPNMPACHVGISMNAQGPNNTLVLGDVSGPAAMIEAVGCLQRGIASVMVAGGVGTRINTTRMNYRGDLPIAEPIEPIELSSRPYDPASRGVVGGEAAATMVLENADAVAKRGGRVVARLVSHASRFVPSAGMQQPLRSAGNDQPEIRGSSRAISLAIEGALQSAGLSVKDIGVLVGHGSGDPILDKAEQNAILKSLPGVGVISPTAAIGHTGAASGSISLVTAALVIEKKMIPPTIGPAAATCQVPVVRTATPLKTDYVMCLTHTSEGSAIAVILGTAKPTA</sequence>
<proteinExistence type="inferred from homology"/>
<dbReference type="PROSITE" id="PS52004">
    <property type="entry name" value="KS3_2"/>
    <property type="match status" value="1"/>
</dbReference>
<dbReference type="PANTHER" id="PTHR11712">
    <property type="entry name" value="POLYKETIDE SYNTHASE-RELATED"/>
    <property type="match status" value="1"/>
</dbReference>
<evidence type="ECO:0000259" key="4">
    <source>
        <dbReference type="PROSITE" id="PS52004"/>
    </source>
</evidence>
<dbReference type="EC" id="2.3.1.179" evidence="5"/>
<evidence type="ECO:0000313" key="6">
    <source>
        <dbReference type="Proteomes" id="UP000317977"/>
    </source>
</evidence>
<dbReference type="PANTHER" id="PTHR11712:SF336">
    <property type="entry name" value="3-OXOACYL-[ACYL-CARRIER-PROTEIN] SYNTHASE, MITOCHONDRIAL"/>
    <property type="match status" value="1"/>
</dbReference>
<evidence type="ECO:0000313" key="5">
    <source>
        <dbReference type="EMBL" id="TWU58128.1"/>
    </source>
</evidence>
<dbReference type="OrthoDB" id="292158at2"/>
<comment type="similarity">
    <text evidence="1 3">Belongs to the thiolase-like superfamily. Beta-ketoacyl-ACP synthases family.</text>
</comment>
<evidence type="ECO:0000256" key="2">
    <source>
        <dbReference type="ARBA" id="ARBA00022679"/>
    </source>
</evidence>
<dbReference type="GO" id="GO:0005829">
    <property type="term" value="C:cytosol"/>
    <property type="evidence" value="ECO:0007669"/>
    <property type="project" value="TreeGrafter"/>
</dbReference>
<gene>
    <name evidence="5" type="primary">fabF_2</name>
    <name evidence="5" type="ORF">Poly59_10370</name>
</gene>
<keyword evidence="6" id="KW-1185">Reference proteome</keyword>
<dbReference type="GO" id="GO:0006633">
    <property type="term" value="P:fatty acid biosynthetic process"/>
    <property type="evidence" value="ECO:0007669"/>
    <property type="project" value="TreeGrafter"/>
</dbReference>
<dbReference type="EMBL" id="SJPX01000001">
    <property type="protein sequence ID" value="TWU58128.1"/>
    <property type="molecule type" value="Genomic_DNA"/>
</dbReference>
<comment type="caution">
    <text evidence="5">The sequence shown here is derived from an EMBL/GenBank/DDBJ whole genome shotgun (WGS) entry which is preliminary data.</text>
</comment>
<name>A0A5C6F9R1_9BACT</name>
<dbReference type="InterPro" id="IPR016039">
    <property type="entry name" value="Thiolase-like"/>
</dbReference>
<organism evidence="5 6">
    <name type="scientific">Rubripirellula reticaptiva</name>
    <dbReference type="NCBI Taxonomy" id="2528013"/>
    <lineage>
        <taxon>Bacteria</taxon>
        <taxon>Pseudomonadati</taxon>
        <taxon>Planctomycetota</taxon>
        <taxon>Planctomycetia</taxon>
        <taxon>Pirellulales</taxon>
        <taxon>Pirellulaceae</taxon>
        <taxon>Rubripirellula</taxon>
    </lineage>
</organism>
<dbReference type="Proteomes" id="UP000317977">
    <property type="component" value="Unassembled WGS sequence"/>
</dbReference>
<dbReference type="SMART" id="SM00825">
    <property type="entry name" value="PKS_KS"/>
    <property type="match status" value="1"/>
</dbReference>
<keyword evidence="5" id="KW-0012">Acyltransferase</keyword>
<evidence type="ECO:0000256" key="1">
    <source>
        <dbReference type="ARBA" id="ARBA00008467"/>
    </source>
</evidence>
<reference evidence="5 6" key="1">
    <citation type="submission" date="2019-02" db="EMBL/GenBank/DDBJ databases">
        <title>Deep-cultivation of Planctomycetes and their phenomic and genomic characterization uncovers novel biology.</title>
        <authorList>
            <person name="Wiegand S."/>
            <person name="Jogler M."/>
            <person name="Boedeker C."/>
            <person name="Pinto D."/>
            <person name="Vollmers J."/>
            <person name="Rivas-Marin E."/>
            <person name="Kohn T."/>
            <person name="Peeters S.H."/>
            <person name="Heuer A."/>
            <person name="Rast P."/>
            <person name="Oberbeckmann S."/>
            <person name="Bunk B."/>
            <person name="Jeske O."/>
            <person name="Meyerdierks A."/>
            <person name="Storesund J.E."/>
            <person name="Kallscheuer N."/>
            <person name="Luecker S."/>
            <person name="Lage O.M."/>
            <person name="Pohl T."/>
            <person name="Merkel B.J."/>
            <person name="Hornburger P."/>
            <person name="Mueller R.-W."/>
            <person name="Bruemmer F."/>
            <person name="Labrenz M."/>
            <person name="Spormann A.M."/>
            <person name="Op Den Camp H."/>
            <person name="Overmann J."/>
            <person name="Amann R."/>
            <person name="Jetten M.S.M."/>
            <person name="Mascher T."/>
            <person name="Medema M.H."/>
            <person name="Devos D.P."/>
            <person name="Kaster A.-K."/>
            <person name="Ovreas L."/>
            <person name="Rohde M."/>
            <person name="Galperin M.Y."/>
            <person name="Jogler C."/>
        </authorList>
    </citation>
    <scope>NUCLEOTIDE SEQUENCE [LARGE SCALE GENOMIC DNA]</scope>
    <source>
        <strain evidence="5 6">Poly59</strain>
    </source>
</reference>
<accession>A0A5C6F9R1</accession>
<dbReference type="Pfam" id="PF02801">
    <property type="entry name" value="Ketoacyl-synt_C"/>
    <property type="match status" value="1"/>
</dbReference>
<dbReference type="Pfam" id="PF00109">
    <property type="entry name" value="ketoacyl-synt"/>
    <property type="match status" value="1"/>
</dbReference>
<feature type="domain" description="Ketosynthase family 3 (KS3)" evidence="4">
    <location>
        <begin position="3"/>
        <end position="454"/>
    </location>
</feature>
<dbReference type="AlphaFoldDB" id="A0A5C6F9R1"/>
<dbReference type="Gene3D" id="3.40.47.10">
    <property type="match status" value="2"/>
</dbReference>
<protein>
    <submittedName>
        <fullName evidence="5">3-oxoacyl-[acyl-carrier-protein] synthase 2</fullName>
        <ecNumber evidence="5">2.3.1.179</ecNumber>
    </submittedName>
</protein>
<dbReference type="InterPro" id="IPR000794">
    <property type="entry name" value="Beta-ketoacyl_synthase"/>
</dbReference>
<dbReference type="RefSeq" id="WP_146532910.1">
    <property type="nucleotide sequence ID" value="NZ_SJPX01000001.1"/>
</dbReference>
<dbReference type="SUPFAM" id="SSF53901">
    <property type="entry name" value="Thiolase-like"/>
    <property type="match status" value="2"/>
</dbReference>